<accession>A0AAD4IK22</accession>
<proteinExistence type="predicted"/>
<sequence length="580" mass="65270">MSGIEVAGLVLGALPLIIQGIESYREGLSTLKSMWDREHEFPALLRKLRAQHVHYELNIRILFGSITSDAEWTRMTSDPRTSREIWKSKEAALQDKLQNAYDSYQSTMAEIEQITKSIASRLDLDRAAEVTRNDLEALLAANPKKANDKFEFRKRVRFGMKKKNVSALLDKLDECNKQLERFTEKSEKIETYHRPTKPSYAMRLQRLQRYAKILHDALCVCWSCSCKSSHVASLQLDPRGDIFAPRFQKTLRSTKTNFNVSFSTMSSDSIGVPWSFQAARICVDEEEEEGYLTPMASPKPNRMQRNVSFGSLPPYAVQDPATTSPPCYEEVKDLCASIQQLYKTSPTIGFSLDSKSKLRGAYSVDTAEAYIPSTELVSLSTLLERPRVVNGRRSKISKKERYSLALTLASSILYLNSTPWLANEWTARDILFHLTSDPTRPIDLDRAYLAPNVSGRSDNGSKSSKQVVLKNSFLLALAVALLELYFGTTAEKYQQSELEDEVTDASANQKYNLFTLVHIWTDSEAENLSAAFQNAISHCMKGYGDPTASLQDADCLQAAVENIVLPLQEELNQFLGKTLA</sequence>
<name>A0AAD4IK22_9PLEO</name>
<evidence type="ECO:0000313" key="2">
    <source>
        <dbReference type="EMBL" id="KAG9195992.1"/>
    </source>
</evidence>
<dbReference type="Pfam" id="PF24476">
    <property type="entry name" value="DUF7580"/>
    <property type="match status" value="1"/>
</dbReference>
<protein>
    <recommendedName>
        <fullName evidence="1">DUF7580 domain-containing protein</fullName>
    </recommendedName>
</protein>
<dbReference type="AlphaFoldDB" id="A0AAD4IK22"/>
<keyword evidence="3" id="KW-1185">Reference proteome</keyword>
<dbReference type="EMBL" id="JAANER010000001">
    <property type="protein sequence ID" value="KAG9195992.1"/>
    <property type="molecule type" value="Genomic_DNA"/>
</dbReference>
<reference evidence="2" key="1">
    <citation type="submission" date="2021-07" db="EMBL/GenBank/DDBJ databases">
        <title>Genome Resource of American Ginseng Black Spot Pathogen Alternaria panax.</title>
        <authorList>
            <person name="Qiu C."/>
            <person name="Wang W."/>
            <person name="Liu Z."/>
        </authorList>
    </citation>
    <scope>NUCLEOTIDE SEQUENCE</scope>
    <source>
        <strain evidence="2">BNCC115425</strain>
    </source>
</reference>
<dbReference type="Proteomes" id="UP001199106">
    <property type="component" value="Unassembled WGS sequence"/>
</dbReference>
<dbReference type="InterPro" id="IPR056002">
    <property type="entry name" value="DUF7580"/>
</dbReference>
<organism evidence="2 3">
    <name type="scientific">Alternaria panax</name>
    <dbReference type="NCBI Taxonomy" id="48097"/>
    <lineage>
        <taxon>Eukaryota</taxon>
        <taxon>Fungi</taxon>
        <taxon>Dikarya</taxon>
        <taxon>Ascomycota</taxon>
        <taxon>Pezizomycotina</taxon>
        <taxon>Dothideomycetes</taxon>
        <taxon>Pleosporomycetidae</taxon>
        <taxon>Pleosporales</taxon>
        <taxon>Pleosporineae</taxon>
        <taxon>Pleosporaceae</taxon>
        <taxon>Alternaria</taxon>
        <taxon>Alternaria sect. Panax</taxon>
    </lineage>
</organism>
<comment type="caution">
    <text evidence="2">The sequence shown here is derived from an EMBL/GenBank/DDBJ whole genome shotgun (WGS) entry which is preliminary data.</text>
</comment>
<feature type="domain" description="DUF7580" evidence="1">
    <location>
        <begin position="204"/>
        <end position="574"/>
    </location>
</feature>
<evidence type="ECO:0000259" key="1">
    <source>
        <dbReference type="Pfam" id="PF24476"/>
    </source>
</evidence>
<gene>
    <name evidence="2" type="ORF">G6011_01113</name>
</gene>
<evidence type="ECO:0000313" key="3">
    <source>
        <dbReference type="Proteomes" id="UP001199106"/>
    </source>
</evidence>
<dbReference type="PANTHER" id="PTHR35186:SF4">
    <property type="entry name" value="PRION-INHIBITION AND PROPAGATION HELO DOMAIN-CONTAINING PROTEIN"/>
    <property type="match status" value="1"/>
</dbReference>
<dbReference type="PANTHER" id="PTHR35186">
    <property type="entry name" value="ANK_REP_REGION DOMAIN-CONTAINING PROTEIN"/>
    <property type="match status" value="1"/>
</dbReference>